<dbReference type="Proteomes" id="UP001138751">
    <property type="component" value="Unassembled WGS sequence"/>
</dbReference>
<reference evidence="2" key="2">
    <citation type="journal article" date="2021" name="Syst. Appl. Microbiol.">
        <title>Roseomonas hellenica sp. nov., isolated from roots of wild-growing Alkanna tinctoria.</title>
        <authorList>
            <person name="Rat A."/>
            <person name="Naranjo H.D."/>
            <person name="Lebbe L."/>
            <person name="Cnockaert M."/>
            <person name="Krigas N."/>
            <person name="Grigoriadou K."/>
            <person name="Maloupa E."/>
            <person name="Willems A."/>
        </authorList>
    </citation>
    <scope>NUCLEOTIDE SEQUENCE</scope>
    <source>
        <strain evidence="2">LMG 31231</strain>
    </source>
</reference>
<evidence type="ECO:0000256" key="1">
    <source>
        <dbReference type="SAM" id="MobiDB-lite"/>
    </source>
</evidence>
<proteinExistence type="predicted"/>
<gene>
    <name evidence="2" type="ORF">GXW76_21265</name>
</gene>
<dbReference type="AlphaFoldDB" id="A0A9X9X2T8"/>
<evidence type="ECO:0000313" key="2">
    <source>
        <dbReference type="EMBL" id="MBR0673717.1"/>
    </source>
</evidence>
<accession>A0A9X9X2T8</accession>
<protein>
    <submittedName>
        <fullName evidence="2">Uncharacterized protein</fullName>
    </submittedName>
</protein>
<keyword evidence="3" id="KW-1185">Reference proteome</keyword>
<dbReference type="RefSeq" id="WP_211864119.1">
    <property type="nucleotide sequence ID" value="NZ_JAAEDM010000085.1"/>
</dbReference>
<reference evidence="2" key="1">
    <citation type="submission" date="2020-01" db="EMBL/GenBank/DDBJ databases">
        <authorList>
            <person name="Rat A."/>
        </authorList>
    </citation>
    <scope>NUCLEOTIDE SEQUENCE</scope>
    <source>
        <strain evidence="2">LMG 31231</strain>
    </source>
</reference>
<evidence type="ECO:0000313" key="3">
    <source>
        <dbReference type="Proteomes" id="UP001138751"/>
    </source>
</evidence>
<dbReference type="EMBL" id="JAAEDM010000085">
    <property type="protein sequence ID" value="MBR0673717.1"/>
    <property type="molecule type" value="Genomic_DNA"/>
</dbReference>
<feature type="region of interest" description="Disordered" evidence="1">
    <location>
        <begin position="83"/>
        <end position="107"/>
    </location>
</feature>
<comment type="caution">
    <text evidence="2">The sequence shown here is derived from an EMBL/GenBank/DDBJ whole genome shotgun (WGS) entry which is preliminary data.</text>
</comment>
<name>A0A9X9X2T8_9PROT</name>
<sequence>MTARDPAALPDFERALMNPAAEFASPEAVLGHALLSDHQKIEILQRWEYDAADISVAVEEGMPGAEETLLRRITLALQQLAGPLDLDRTGPSKQHGLPRSGLRPKPE</sequence>
<organism evidence="2 3">
    <name type="scientific">Neoroseomonas soli</name>
    <dbReference type="NCBI Taxonomy" id="1081025"/>
    <lineage>
        <taxon>Bacteria</taxon>
        <taxon>Pseudomonadati</taxon>
        <taxon>Pseudomonadota</taxon>
        <taxon>Alphaproteobacteria</taxon>
        <taxon>Acetobacterales</taxon>
        <taxon>Acetobacteraceae</taxon>
        <taxon>Neoroseomonas</taxon>
    </lineage>
</organism>